<feature type="domain" description="HTH lysR-type" evidence="5">
    <location>
        <begin position="19"/>
        <end position="76"/>
    </location>
</feature>
<dbReference type="InterPro" id="IPR036388">
    <property type="entry name" value="WH-like_DNA-bd_sf"/>
</dbReference>
<dbReference type="RefSeq" id="WP_140852494.1">
    <property type="nucleotide sequence ID" value="NZ_RCZC01000011.1"/>
</dbReference>
<dbReference type="GO" id="GO:0003677">
    <property type="term" value="F:DNA binding"/>
    <property type="evidence" value="ECO:0007669"/>
    <property type="project" value="UniProtKB-KW"/>
</dbReference>
<organism evidence="6 7">
    <name type="scientific">Sphingomonas glacialis</name>
    <dbReference type="NCBI Taxonomy" id="658225"/>
    <lineage>
        <taxon>Bacteria</taxon>
        <taxon>Pseudomonadati</taxon>
        <taxon>Pseudomonadota</taxon>
        <taxon>Alphaproteobacteria</taxon>
        <taxon>Sphingomonadales</taxon>
        <taxon>Sphingomonadaceae</taxon>
        <taxon>Sphingomonas</taxon>
    </lineage>
</organism>
<evidence type="ECO:0000256" key="1">
    <source>
        <dbReference type="ARBA" id="ARBA00009437"/>
    </source>
</evidence>
<dbReference type="FunFam" id="1.10.10.10:FF:000001">
    <property type="entry name" value="LysR family transcriptional regulator"/>
    <property type="match status" value="1"/>
</dbReference>
<dbReference type="InterPro" id="IPR036390">
    <property type="entry name" value="WH_DNA-bd_sf"/>
</dbReference>
<evidence type="ECO:0000313" key="7">
    <source>
        <dbReference type="Proteomes" id="UP000319931"/>
    </source>
</evidence>
<keyword evidence="4" id="KW-0804">Transcription</keyword>
<dbReference type="Pfam" id="PF03466">
    <property type="entry name" value="LysR_substrate"/>
    <property type="match status" value="1"/>
</dbReference>
<accession>A0A502FCR1</accession>
<dbReference type="PROSITE" id="PS50931">
    <property type="entry name" value="HTH_LYSR"/>
    <property type="match status" value="1"/>
</dbReference>
<dbReference type="InterPro" id="IPR050950">
    <property type="entry name" value="HTH-type_LysR_regulators"/>
</dbReference>
<evidence type="ECO:0000256" key="2">
    <source>
        <dbReference type="ARBA" id="ARBA00023015"/>
    </source>
</evidence>
<keyword evidence="3" id="KW-0238">DNA-binding</keyword>
<dbReference type="SUPFAM" id="SSF53850">
    <property type="entry name" value="Periplasmic binding protein-like II"/>
    <property type="match status" value="1"/>
</dbReference>
<dbReference type="InterPro" id="IPR000847">
    <property type="entry name" value="LysR_HTH_N"/>
</dbReference>
<evidence type="ECO:0000313" key="6">
    <source>
        <dbReference type="EMBL" id="TPG47162.1"/>
    </source>
</evidence>
<dbReference type="OrthoDB" id="9775392at2"/>
<dbReference type="AlphaFoldDB" id="A0A502FCR1"/>
<comment type="caution">
    <text evidence="6">The sequence shown here is derived from an EMBL/GenBank/DDBJ whole genome shotgun (WGS) entry which is preliminary data.</text>
</comment>
<dbReference type="PRINTS" id="PR00039">
    <property type="entry name" value="HTHLYSR"/>
</dbReference>
<comment type="similarity">
    <text evidence="1">Belongs to the LysR transcriptional regulatory family.</text>
</comment>
<dbReference type="InterPro" id="IPR005119">
    <property type="entry name" value="LysR_subst-bd"/>
</dbReference>
<dbReference type="Gene3D" id="3.40.190.10">
    <property type="entry name" value="Periplasmic binding protein-like II"/>
    <property type="match status" value="2"/>
</dbReference>
<dbReference type="Proteomes" id="UP000319931">
    <property type="component" value="Unassembled WGS sequence"/>
</dbReference>
<evidence type="ECO:0000256" key="4">
    <source>
        <dbReference type="ARBA" id="ARBA00023163"/>
    </source>
</evidence>
<keyword evidence="2" id="KW-0805">Transcription regulation</keyword>
<sequence length="320" mass="33955">MSSDGRPSGAHLATRLQAISLRQLRFFAELADGANFSRAAERMAVSQPALSAAIRQIEALLDLTLFDRTTHRVALTDVGAALLPHVRRLLITADNAFADMAEAAVRQRTIVRMGAIPSAIPAVASQLAAFKARSTEPIDVTLCDGKSDSLLQQLHSGMLDLVVGVHPVEEPTLESIPLIEDALLLVVPTNHAFAAAKAISWSDLGGNEIVHFGGGSIGEVTSAAMRQNNLTPSARYRVDQVDSLFGLVRAGLAVGIMPRLYTMGLGWDGVALVPLVKPRIVRRLVLLSRRGLAAEHPAGAQFAREICIGLGAALMGSTRG</sequence>
<keyword evidence="7" id="KW-1185">Reference proteome</keyword>
<proteinExistence type="inferred from homology"/>
<dbReference type="GO" id="GO:0003700">
    <property type="term" value="F:DNA-binding transcription factor activity"/>
    <property type="evidence" value="ECO:0007669"/>
    <property type="project" value="InterPro"/>
</dbReference>
<dbReference type="Pfam" id="PF00126">
    <property type="entry name" value="HTH_1"/>
    <property type="match status" value="1"/>
</dbReference>
<dbReference type="SUPFAM" id="SSF46785">
    <property type="entry name" value="Winged helix' DNA-binding domain"/>
    <property type="match status" value="1"/>
</dbReference>
<dbReference type="CDD" id="cd05466">
    <property type="entry name" value="PBP2_LTTR_substrate"/>
    <property type="match status" value="1"/>
</dbReference>
<dbReference type="GO" id="GO:0005829">
    <property type="term" value="C:cytosol"/>
    <property type="evidence" value="ECO:0007669"/>
    <property type="project" value="TreeGrafter"/>
</dbReference>
<dbReference type="Gene3D" id="1.10.10.10">
    <property type="entry name" value="Winged helix-like DNA-binding domain superfamily/Winged helix DNA-binding domain"/>
    <property type="match status" value="1"/>
</dbReference>
<name>A0A502FCR1_9SPHN</name>
<dbReference type="EMBL" id="RCZC01000011">
    <property type="protein sequence ID" value="TPG47162.1"/>
    <property type="molecule type" value="Genomic_DNA"/>
</dbReference>
<evidence type="ECO:0000256" key="3">
    <source>
        <dbReference type="ARBA" id="ARBA00023125"/>
    </source>
</evidence>
<gene>
    <name evidence="6" type="ORF">EAH76_22400</name>
</gene>
<evidence type="ECO:0000259" key="5">
    <source>
        <dbReference type="PROSITE" id="PS50931"/>
    </source>
</evidence>
<dbReference type="PANTHER" id="PTHR30419">
    <property type="entry name" value="HTH-TYPE TRANSCRIPTIONAL REGULATOR YBHD"/>
    <property type="match status" value="1"/>
</dbReference>
<protein>
    <submittedName>
        <fullName evidence="6">LysR family transcriptional regulator</fullName>
    </submittedName>
</protein>
<reference evidence="6 7" key="1">
    <citation type="journal article" date="2019" name="Environ. Microbiol.">
        <title>Species interactions and distinct microbial communities in high Arctic permafrost affected cryosols are associated with the CH4 and CO2 gas fluxes.</title>
        <authorList>
            <person name="Altshuler I."/>
            <person name="Hamel J."/>
            <person name="Turney S."/>
            <person name="Magnuson E."/>
            <person name="Levesque R."/>
            <person name="Greer C."/>
            <person name="Whyte L.G."/>
        </authorList>
    </citation>
    <scope>NUCLEOTIDE SEQUENCE [LARGE SCALE GENOMIC DNA]</scope>
    <source>
        <strain evidence="6 7">E6.1</strain>
    </source>
</reference>